<evidence type="ECO:0000256" key="2">
    <source>
        <dbReference type="ARBA" id="ARBA00022801"/>
    </source>
</evidence>
<dbReference type="InterPro" id="IPR047187">
    <property type="entry name" value="SF1_C_Upf1"/>
</dbReference>
<dbReference type="Gene3D" id="3.40.50.300">
    <property type="entry name" value="P-loop containing nucleotide triphosphate hydrolases"/>
    <property type="match status" value="2"/>
</dbReference>
<keyword evidence="3" id="KW-0347">Helicase</keyword>
<keyword evidence="1" id="KW-0547">Nucleotide-binding</keyword>
<dbReference type="PANTHER" id="PTHR43788">
    <property type="entry name" value="DNA2/NAM7 HELICASE FAMILY MEMBER"/>
    <property type="match status" value="1"/>
</dbReference>
<dbReference type="CDD" id="cd17934">
    <property type="entry name" value="DEXXQc_Upf1-like"/>
    <property type="match status" value="1"/>
</dbReference>
<dbReference type="Pfam" id="PF13604">
    <property type="entry name" value="AAA_30"/>
    <property type="match status" value="1"/>
</dbReference>
<dbReference type="InterPro" id="IPR012337">
    <property type="entry name" value="RNaseH-like_sf"/>
</dbReference>
<organism evidence="8 9">
    <name type="scientific">Microcella pacifica</name>
    <dbReference type="NCBI Taxonomy" id="2591847"/>
    <lineage>
        <taxon>Bacteria</taxon>
        <taxon>Bacillati</taxon>
        <taxon>Actinomycetota</taxon>
        <taxon>Actinomycetes</taxon>
        <taxon>Micrococcales</taxon>
        <taxon>Microbacteriaceae</taxon>
        <taxon>Microcella</taxon>
    </lineage>
</organism>
<dbReference type="InterPro" id="IPR050534">
    <property type="entry name" value="Coronavir_polyprotein_1ab"/>
</dbReference>
<dbReference type="AlphaFoldDB" id="A0A9E5JKW7"/>
<reference evidence="8 9" key="2">
    <citation type="submission" date="2020-03" db="EMBL/GenBank/DDBJ databases">
        <title>Chryseoglobus sp. isolated from a deep-sea seamount.</title>
        <authorList>
            <person name="Zhang D.-C."/>
        </authorList>
    </citation>
    <scope>NUCLEOTIDE SEQUENCE [LARGE SCALE GENOMIC DNA]</scope>
    <source>
        <strain evidence="8 9">KN1116</strain>
    </source>
</reference>
<dbReference type="InterPro" id="IPR041679">
    <property type="entry name" value="DNA2/NAM7-like_C"/>
</dbReference>
<dbReference type="InterPro" id="IPR019993">
    <property type="entry name" value="RecB_nuclease_TM0106_put"/>
</dbReference>
<dbReference type="OrthoDB" id="9757917at2"/>
<evidence type="ECO:0000313" key="8">
    <source>
        <dbReference type="EMBL" id="NHF62380.1"/>
    </source>
</evidence>
<protein>
    <submittedName>
        <fullName evidence="8">TM0106 family RecB-like putative nuclease</fullName>
    </submittedName>
</protein>
<gene>
    <name evidence="8" type="ORF">FK219_003840</name>
</gene>
<evidence type="ECO:0000256" key="1">
    <source>
        <dbReference type="ARBA" id="ARBA00022741"/>
    </source>
</evidence>
<dbReference type="PANTHER" id="PTHR43788:SF8">
    <property type="entry name" value="DNA-BINDING PROTEIN SMUBP-2"/>
    <property type="match status" value="1"/>
</dbReference>
<accession>A0A9E5JKW7</accession>
<keyword evidence="4" id="KW-0067">ATP-binding</keyword>
<dbReference type="SUPFAM" id="SSF53098">
    <property type="entry name" value="Ribonuclease H-like"/>
    <property type="match status" value="1"/>
</dbReference>
<evidence type="ECO:0000256" key="3">
    <source>
        <dbReference type="ARBA" id="ARBA00022806"/>
    </source>
</evidence>
<evidence type="ECO:0000256" key="5">
    <source>
        <dbReference type="SAM" id="MobiDB-lite"/>
    </source>
</evidence>
<dbReference type="InterPro" id="IPR027417">
    <property type="entry name" value="P-loop_NTPase"/>
</dbReference>
<feature type="domain" description="YprB ribonuclease H-like" evidence="7">
    <location>
        <begin position="335"/>
        <end position="523"/>
    </location>
</feature>
<name>A0A9E5JKW7_9MICO</name>
<dbReference type="Pfam" id="PF13482">
    <property type="entry name" value="RNase_H_2"/>
    <property type="match status" value="1"/>
</dbReference>
<evidence type="ECO:0000259" key="6">
    <source>
        <dbReference type="Pfam" id="PF13087"/>
    </source>
</evidence>
<feature type="region of interest" description="Disordered" evidence="5">
    <location>
        <begin position="761"/>
        <end position="788"/>
    </location>
</feature>
<keyword evidence="2" id="KW-0378">Hydrolase</keyword>
<evidence type="ECO:0000256" key="4">
    <source>
        <dbReference type="ARBA" id="ARBA00022840"/>
    </source>
</evidence>
<reference evidence="8 9" key="1">
    <citation type="submission" date="2019-06" db="EMBL/GenBank/DDBJ databases">
        <authorList>
            <person name="De-Chao Zhang Q."/>
        </authorList>
    </citation>
    <scope>NUCLEOTIDE SEQUENCE [LARGE SCALE GENOMIC DNA]</scope>
    <source>
        <strain evidence="8 9">KN1116</strain>
    </source>
</reference>
<proteinExistence type="predicted"/>
<evidence type="ECO:0000313" key="9">
    <source>
        <dbReference type="Proteomes" id="UP000818266"/>
    </source>
</evidence>
<dbReference type="Pfam" id="PF13087">
    <property type="entry name" value="AAA_12"/>
    <property type="match status" value="1"/>
</dbReference>
<dbReference type="SUPFAM" id="SSF52540">
    <property type="entry name" value="P-loop containing nucleoside triphosphate hydrolases"/>
    <property type="match status" value="1"/>
</dbReference>
<dbReference type="InterPro" id="IPR038720">
    <property type="entry name" value="YprB_RNase_H-like_dom"/>
</dbReference>
<sequence>MTTNEHGERLLVTSASDLSRAAECEFAVARDLDARLGRLPAVEQPKDAMLERTSAMGDAHEAAIIADYRARAAHPDDVLEITRADSAGLDAVEPFAEQTLDALQRGVPVIVQATFVDRDHSTGERGDLPIAFVGYADFLVRTPDGAYRVQDSKLARRAKVTALLQLAAYAEQLERLGIPVDREVELILGNRELSIHRLDDIAPVLRARRARLHQLLRDRDAAGAPIAWRDPSVTYCRSCAWCEHEIAAHDDVSQVAGLTGTQWTKLGAAGIETLAQLAESRGAVDGIAASTLDTLRLQAELQRQAAGADPGTAPPVRVRDPAVLHALPAPSPGDLYFDFEGDPLYTEHDPARWGLDYLFGMVDADSRFTAYWAHSFADERDALLAFLADVQARRAIHPDLHVYHYAAYERTHLRSLSARHGVGEDIVDEWLRSGLLVDLYPVVRKALRVGSPSYSIKYLEPIYWPEAREGAAVARGDDSVAEYVRSRELRAAGDTAAAQQILDDIGDYNRVDCVSTLRLASWLRELAAEHPAPAPAFLDDEDDAVSDGPEIDDSPLRTALLELAANVDGTPSTEPDRSPEQRALAYAAAAIDYHRREHKTYWWEHFDRLVAPLDEWADVRDVFTVAPDAPHDATPWGKTGKQRSLRRTLTLHGTWAPGSRPTVGGMSGPFAVYDQPAPMQSNNRDRLARSTRSVSIAAVADDHIVVTETLADGVDEYSDLPVALTPGPPPPAGQQKPAIEEWGAALVDALSAPQGVWPAEPVGDLLRRRPPRTRSGAPLAPVTPGAHGEPDRVAAVVASLLDLDRSYLAVQGPPGTGKTYLGSHVIATLVRDHGWKVGVVAQSHTTVEHVLDGVVQAGLDGRLVGKAPKRGADTADYATARWTVLGAADQLDIFTTDRPEGYVIGGTAWDFAHPQRVGRRSLDLLVIDEAGQFALAATIAASVSATNLLLLGDPQQLPQVSQGSHPEPIDGSALGYLSDGHDVLPDDFGYFLAETRRLHPALAEPVSRLSYEGQLRAHASAAVRELDGVAPGLHPVPVEHHGNATESVEEADQVVRLVQQHLGTEWYDGEQVCAPTRTIRDDDIIVVTPYNAQQQCIRERLDAAGLHDTRVGTVDKFQGQEAVIAIVSLAASSSRDAPRGMEFLLNRNRLNVAISRAQWAAYLVYSPGLLDSLPATPGGVAELSAFIRLTEERPD</sequence>
<dbReference type="Proteomes" id="UP000818266">
    <property type="component" value="Unassembled WGS sequence"/>
</dbReference>
<dbReference type="GO" id="GO:0043139">
    <property type="term" value="F:5'-3' DNA helicase activity"/>
    <property type="evidence" value="ECO:0007669"/>
    <property type="project" value="TreeGrafter"/>
</dbReference>
<dbReference type="EMBL" id="VIKT02000004">
    <property type="protein sequence ID" value="NHF62380.1"/>
    <property type="molecule type" value="Genomic_DNA"/>
</dbReference>
<dbReference type="RefSeq" id="WP_152583139.1">
    <property type="nucleotide sequence ID" value="NZ_VIKT02000004.1"/>
</dbReference>
<comment type="caution">
    <text evidence="8">The sequence shown here is derived from an EMBL/GenBank/DDBJ whole genome shotgun (WGS) entry which is preliminary data.</text>
</comment>
<dbReference type="GO" id="GO:0005524">
    <property type="term" value="F:ATP binding"/>
    <property type="evidence" value="ECO:0007669"/>
    <property type="project" value="UniProtKB-KW"/>
</dbReference>
<dbReference type="NCBIfam" id="TIGR03491">
    <property type="entry name" value="TM0106 family RecB-like putative nuclease"/>
    <property type="match status" value="1"/>
</dbReference>
<dbReference type="GO" id="GO:0016787">
    <property type="term" value="F:hydrolase activity"/>
    <property type="evidence" value="ECO:0007669"/>
    <property type="project" value="UniProtKB-KW"/>
</dbReference>
<evidence type="ECO:0000259" key="7">
    <source>
        <dbReference type="Pfam" id="PF13482"/>
    </source>
</evidence>
<keyword evidence="9" id="KW-1185">Reference proteome</keyword>
<dbReference type="CDD" id="cd18808">
    <property type="entry name" value="SF1_C_Upf1"/>
    <property type="match status" value="1"/>
</dbReference>
<feature type="domain" description="DNA2/NAM7 helicase-like C-terminal" evidence="6">
    <location>
        <begin position="990"/>
        <end position="1164"/>
    </location>
</feature>